<keyword evidence="3" id="KW-1185">Reference proteome</keyword>
<gene>
    <name evidence="2" type="ORF">DUI87_10760</name>
</gene>
<evidence type="ECO:0000256" key="1">
    <source>
        <dbReference type="SAM" id="MobiDB-lite"/>
    </source>
</evidence>
<proteinExistence type="predicted"/>
<organism evidence="2 3">
    <name type="scientific">Hirundo rustica rustica</name>
    <dbReference type="NCBI Taxonomy" id="333673"/>
    <lineage>
        <taxon>Eukaryota</taxon>
        <taxon>Metazoa</taxon>
        <taxon>Chordata</taxon>
        <taxon>Craniata</taxon>
        <taxon>Vertebrata</taxon>
        <taxon>Euteleostomi</taxon>
        <taxon>Archelosauria</taxon>
        <taxon>Archosauria</taxon>
        <taxon>Dinosauria</taxon>
        <taxon>Saurischia</taxon>
        <taxon>Theropoda</taxon>
        <taxon>Coelurosauria</taxon>
        <taxon>Aves</taxon>
        <taxon>Neognathae</taxon>
        <taxon>Neoaves</taxon>
        <taxon>Telluraves</taxon>
        <taxon>Australaves</taxon>
        <taxon>Passeriformes</taxon>
        <taxon>Sylvioidea</taxon>
        <taxon>Hirundinidae</taxon>
        <taxon>Hirundo</taxon>
    </lineage>
</organism>
<dbReference type="Proteomes" id="UP000269221">
    <property type="component" value="Unassembled WGS sequence"/>
</dbReference>
<evidence type="ECO:0000313" key="2">
    <source>
        <dbReference type="EMBL" id="RMC13226.1"/>
    </source>
</evidence>
<dbReference type="EMBL" id="QRBI01000106">
    <property type="protein sequence ID" value="RMC13226.1"/>
    <property type="molecule type" value="Genomic_DNA"/>
</dbReference>
<name>A0A3M0KJI7_HIRRU</name>
<dbReference type="STRING" id="333673.A0A3M0KJI7"/>
<sequence>MASLKQFLGLENVAKSDFLSSNKENNTTLHLGTRKSKNQKAKCRLWTEKSSLKFNKGKCRVPHLGRNNPSHQQRLGVDLLESSSVQKDLGALVDNKLSMSQQCVLVAKKAPGVLGFTRKSIARSLREVILPLHSSLMRSHLECCARFWAPQYKRDLELLEQIQWRATKMRRRLRYLIKAEGTKPDQPQKEMTKKGLTQ</sequence>
<comment type="caution">
    <text evidence="2">The sequence shown here is derived from an EMBL/GenBank/DDBJ whole genome shotgun (WGS) entry which is preliminary data.</text>
</comment>
<feature type="compositionally biased region" description="Basic and acidic residues" evidence="1">
    <location>
        <begin position="180"/>
        <end position="198"/>
    </location>
</feature>
<accession>A0A3M0KJI7</accession>
<feature type="region of interest" description="Disordered" evidence="1">
    <location>
        <begin position="178"/>
        <end position="198"/>
    </location>
</feature>
<dbReference type="AlphaFoldDB" id="A0A3M0KJI7"/>
<evidence type="ECO:0000313" key="3">
    <source>
        <dbReference type="Proteomes" id="UP000269221"/>
    </source>
</evidence>
<protein>
    <submittedName>
        <fullName evidence="2">Uncharacterized protein</fullName>
    </submittedName>
</protein>
<dbReference type="PANTHER" id="PTHR33332">
    <property type="entry name" value="REVERSE TRANSCRIPTASE DOMAIN-CONTAINING PROTEIN"/>
    <property type="match status" value="1"/>
</dbReference>
<dbReference type="OrthoDB" id="8939918at2759"/>
<reference evidence="2 3" key="1">
    <citation type="submission" date="2018-07" db="EMBL/GenBank/DDBJ databases">
        <title>A high quality draft genome assembly of the barn swallow (H. rustica rustica).</title>
        <authorList>
            <person name="Formenti G."/>
            <person name="Chiara M."/>
            <person name="Poveda L."/>
            <person name="Francoijs K.-J."/>
            <person name="Bonisoli-Alquati A."/>
            <person name="Canova L."/>
            <person name="Gianfranceschi L."/>
            <person name="Horner D.S."/>
            <person name="Saino N."/>
        </authorList>
    </citation>
    <scope>NUCLEOTIDE SEQUENCE [LARGE SCALE GENOMIC DNA]</scope>
    <source>
        <strain evidence="2">Chelidonia</strain>
        <tissue evidence="2">Blood</tissue>
    </source>
</reference>